<name>A0A4R9GT36_9LEPT</name>
<dbReference type="OrthoDB" id="342808at2"/>
<proteinExistence type="predicted"/>
<organism evidence="1 2">
    <name type="scientific">Leptospira fluminis</name>
    <dbReference type="NCBI Taxonomy" id="2484979"/>
    <lineage>
        <taxon>Bacteria</taxon>
        <taxon>Pseudomonadati</taxon>
        <taxon>Spirochaetota</taxon>
        <taxon>Spirochaetia</taxon>
        <taxon>Leptospirales</taxon>
        <taxon>Leptospiraceae</taxon>
        <taxon>Leptospira</taxon>
    </lineage>
</organism>
<accession>A0A4R9GT36</accession>
<dbReference type="NCBIfam" id="NF047812">
    <property type="entry name" value="LIC11213_lipo"/>
    <property type="match status" value="1"/>
</dbReference>
<dbReference type="RefSeq" id="WP_135811979.1">
    <property type="nucleotide sequence ID" value="NZ_RQEV01000003.1"/>
</dbReference>
<dbReference type="PROSITE" id="PS51257">
    <property type="entry name" value="PROKAR_LIPOPROTEIN"/>
    <property type="match status" value="1"/>
</dbReference>
<reference evidence="1" key="1">
    <citation type="journal article" date="2019" name="PLoS Negl. Trop. Dis.">
        <title>Revisiting the worldwide diversity of Leptospira species in the environment.</title>
        <authorList>
            <person name="Vincent A.T."/>
            <person name="Schiettekatte O."/>
            <person name="Bourhy P."/>
            <person name="Veyrier F.J."/>
            <person name="Picardeau M."/>
        </authorList>
    </citation>
    <scope>NUCLEOTIDE SEQUENCE [LARGE SCALE GENOMIC DNA]</scope>
    <source>
        <strain evidence="1">SCS5</strain>
    </source>
</reference>
<evidence type="ECO:0000313" key="1">
    <source>
        <dbReference type="EMBL" id="TGK20677.1"/>
    </source>
</evidence>
<gene>
    <name evidence="1" type="ORF">EHO61_02000</name>
</gene>
<keyword evidence="2" id="KW-1185">Reference proteome</keyword>
<evidence type="ECO:0000313" key="2">
    <source>
        <dbReference type="Proteomes" id="UP000297855"/>
    </source>
</evidence>
<dbReference type="AlphaFoldDB" id="A0A4R9GT36"/>
<comment type="caution">
    <text evidence="1">The sequence shown here is derived from an EMBL/GenBank/DDBJ whole genome shotgun (WGS) entry which is preliminary data.</text>
</comment>
<protein>
    <submittedName>
        <fullName evidence="1">Uncharacterized protein</fullName>
    </submittedName>
</protein>
<sequence>MGLREVRFLNILSVLSVFAFFSCENSGADKIRGGELEALLLSGQQISYQCSVARPTFASLSQGQGTTYHCGSCHSGSNINGGVDITSYNSVSSVVVPGNPNASILFRVVIPGGLMSAYTADTLNQAIYCWIKGGANP</sequence>
<dbReference type="EMBL" id="RQEV01000003">
    <property type="protein sequence ID" value="TGK20677.1"/>
    <property type="molecule type" value="Genomic_DNA"/>
</dbReference>
<dbReference type="Proteomes" id="UP000297855">
    <property type="component" value="Unassembled WGS sequence"/>
</dbReference>